<comment type="caution">
    <text evidence="2">The sequence shown here is derived from an EMBL/GenBank/DDBJ whole genome shotgun (WGS) entry which is preliminary data.</text>
</comment>
<reference evidence="2 3" key="1">
    <citation type="submission" date="2024-08" db="EMBL/GenBank/DDBJ databases">
        <authorList>
            <person name="Ishaq N."/>
        </authorList>
    </citation>
    <scope>NUCLEOTIDE SEQUENCE [LARGE SCALE GENOMIC DNA]</scope>
    <source>
        <strain evidence="2 3">DSM 18651</strain>
    </source>
</reference>
<feature type="domain" description="HD" evidence="1">
    <location>
        <begin position="71"/>
        <end position="176"/>
    </location>
</feature>
<dbReference type="CDD" id="cd00077">
    <property type="entry name" value="HDc"/>
    <property type="match status" value="1"/>
</dbReference>
<proteinExistence type="predicted"/>
<accession>A0ABV4P3A5</accession>
<dbReference type="PANTHER" id="PTHR35569">
    <property type="entry name" value="CYANAMIDE HYDRATASE DDI2-RELATED"/>
    <property type="match status" value="1"/>
</dbReference>
<protein>
    <submittedName>
        <fullName evidence="2">HD domain-containing protein</fullName>
    </submittedName>
</protein>
<name>A0ABV4P3A5_9GAMM</name>
<dbReference type="SUPFAM" id="SSF109604">
    <property type="entry name" value="HD-domain/PDEase-like"/>
    <property type="match status" value="1"/>
</dbReference>
<dbReference type="EMBL" id="JBGMEK010000058">
    <property type="protein sequence ID" value="MFA0812861.1"/>
    <property type="molecule type" value="Genomic_DNA"/>
</dbReference>
<organism evidence="2 3">
    <name type="scientific">Microbulbifer epialgicus</name>
    <dbReference type="NCBI Taxonomy" id="393907"/>
    <lineage>
        <taxon>Bacteria</taxon>
        <taxon>Pseudomonadati</taxon>
        <taxon>Pseudomonadota</taxon>
        <taxon>Gammaproteobacteria</taxon>
        <taxon>Cellvibrionales</taxon>
        <taxon>Microbulbiferaceae</taxon>
        <taxon>Microbulbifer</taxon>
    </lineage>
</organism>
<sequence length="237" mass="26596">MELTTSKTPPSLPCLACSFVTSSVKATLIRTARFVKREHVQYVAKEVYHVPDSINCKKALNMVAKCSPDFLLNHCLRSYAFGIAMSHKVKKPIDKEIYFLGAIMHDLGLITAYDIGGTFELDGAQAARSFCRGRNISQEKADLVHEIVAHHNSVGIAHKKDPEVALLHFAAGLDVAGLWLNDIHPKTLSEVIDEFPRLEFKKGMKTLLEDQVKRKPDSYMRPFLKLGFLKKIDDTPF</sequence>
<dbReference type="RefSeq" id="WP_371840594.1">
    <property type="nucleotide sequence ID" value="NZ_JBGMEK010000058.1"/>
</dbReference>
<evidence type="ECO:0000259" key="1">
    <source>
        <dbReference type="PROSITE" id="PS51831"/>
    </source>
</evidence>
<dbReference type="PANTHER" id="PTHR35569:SF1">
    <property type="entry name" value="CYANAMIDE HYDRATASE DDI2-RELATED"/>
    <property type="match status" value="1"/>
</dbReference>
<gene>
    <name evidence="2" type="ORF">ACCI49_18280</name>
</gene>
<dbReference type="InterPro" id="IPR006674">
    <property type="entry name" value="HD_domain"/>
</dbReference>
<dbReference type="InterPro" id="IPR003607">
    <property type="entry name" value="HD/PDEase_dom"/>
</dbReference>
<evidence type="ECO:0000313" key="3">
    <source>
        <dbReference type="Proteomes" id="UP001569428"/>
    </source>
</evidence>
<dbReference type="Pfam" id="PF01966">
    <property type="entry name" value="HD"/>
    <property type="match status" value="1"/>
</dbReference>
<dbReference type="Proteomes" id="UP001569428">
    <property type="component" value="Unassembled WGS sequence"/>
</dbReference>
<evidence type="ECO:0000313" key="2">
    <source>
        <dbReference type="EMBL" id="MFA0812861.1"/>
    </source>
</evidence>
<dbReference type="Gene3D" id="1.10.3210.10">
    <property type="entry name" value="Hypothetical protein af1432"/>
    <property type="match status" value="1"/>
</dbReference>
<dbReference type="PROSITE" id="PS51831">
    <property type="entry name" value="HD"/>
    <property type="match status" value="1"/>
</dbReference>
<keyword evidence="3" id="KW-1185">Reference proteome</keyword>